<dbReference type="Proteomes" id="UP001362899">
    <property type="component" value="Unassembled WGS sequence"/>
</dbReference>
<dbReference type="GO" id="GO:0006355">
    <property type="term" value="P:regulation of DNA-templated transcription"/>
    <property type="evidence" value="ECO:0007669"/>
    <property type="project" value="TreeGrafter"/>
</dbReference>
<dbReference type="AlphaFoldDB" id="A0AAV5RG29"/>
<dbReference type="PANTHER" id="PTHR46462:SF3">
    <property type="entry name" value="UPSET, ISOFORM A"/>
    <property type="match status" value="1"/>
</dbReference>
<dbReference type="InterPro" id="IPR013083">
    <property type="entry name" value="Znf_RING/FYVE/PHD"/>
</dbReference>
<evidence type="ECO:0000256" key="3">
    <source>
        <dbReference type="ARBA" id="ARBA00022833"/>
    </source>
</evidence>
<sequence length="430" mass="49008">MATILPENSTEIRCICGFDHDDNFTIQCERCNAWQHARCVNISDESAVPDNFLCPECSGTEESIDVSAAREYQRLFLQRLANHQRGARNKQEEEEEPRRRGRKRHGDIDHNDEYKRIANLKYYNVPSSTITWSEDARRTWLALDSVLHRIPPKDLKTFSHSNTHAALEPTRIENKDRNWQFGPSSSTLTATSSIPKGKIVCEIFGEVKTKKEYCDNPINQFDRLGCPQKGVAFLPNLPLVIDCRRRGSEAIFLRRSSHPNCKIIAGRDDDDKIRILLYSRKAIPAGAEVTLGWYWPQDHPIRQTENSLNTRLVNNILWLLGVTKEECHPVLHEDSDSEDWSVCSDSISKVTTLSPLIFPTKDLVKQTNIEIQSDSGISEDKNSKLHADVISALDTDKAPEIYVWCSPVSATPQLPSKKRVSLADYMRKHN</sequence>
<gene>
    <name evidence="7" type="ORF">DASB73_014020</name>
</gene>
<dbReference type="GO" id="GO:0034967">
    <property type="term" value="C:Set3 complex"/>
    <property type="evidence" value="ECO:0007669"/>
    <property type="project" value="TreeGrafter"/>
</dbReference>
<dbReference type="GO" id="GO:0070210">
    <property type="term" value="C:Rpd3L-Expanded complex"/>
    <property type="evidence" value="ECO:0007669"/>
    <property type="project" value="TreeGrafter"/>
</dbReference>
<reference evidence="7 8" key="1">
    <citation type="journal article" date="2023" name="Elife">
        <title>Identification of key yeast species and microbe-microbe interactions impacting larval growth of Drosophila in the wild.</title>
        <authorList>
            <person name="Mure A."/>
            <person name="Sugiura Y."/>
            <person name="Maeda R."/>
            <person name="Honda K."/>
            <person name="Sakurai N."/>
            <person name="Takahashi Y."/>
            <person name="Watada M."/>
            <person name="Katoh T."/>
            <person name="Gotoh A."/>
            <person name="Gotoh Y."/>
            <person name="Taniguchi I."/>
            <person name="Nakamura K."/>
            <person name="Hayashi T."/>
            <person name="Katayama T."/>
            <person name="Uemura T."/>
            <person name="Hattori Y."/>
        </authorList>
    </citation>
    <scope>NUCLEOTIDE SEQUENCE [LARGE SCALE GENOMIC DNA]</scope>
    <source>
        <strain evidence="7 8">SB-73</strain>
    </source>
</reference>
<evidence type="ECO:0000256" key="4">
    <source>
        <dbReference type="ARBA" id="ARBA00022853"/>
    </source>
</evidence>
<accession>A0AAV5RG29</accession>
<keyword evidence="1" id="KW-0479">Metal-binding</keyword>
<keyword evidence="8" id="KW-1185">Reference proteome</keyword>
<protein>
    <submittedName>
        <fullName evidence="7">Set4 protein</fullName>
    </submittedName>
</protein>
<keyword evidence="3" id="KW-0862">Zinc</keyword>
<dbReference type="Pfam" id="PF20826">
    <property type="entry name" value="PHD_5"/>
    <property type="match status" value="1"/>
</dbReference>
<keyword evidence="2" id="KW-0863">Zinc-finger</keyword>
<dbReference type="Pfam" id="PF00856">
    <property type="entry name" value="SET"/>
    <property type="match status" value="1"/>
</dbReference>
<dbReference type="InterPro" id="IPR019786">
    <property type="entry name" value="Zinc_finger_PHD-type_CS"/>
</dbReference>
<keyword evidence="4" id="KW-0156">Chromatin regulator</keyword>
<evidence type="ECO:0000256" key="5">
    <source>
        <dbReference type="SAM" id="MobiDB-lite"/>
    </source>
</evidence>
<evidence type="ECO:0000313" key="7">
    <source>
        <dbReference type="EMBL" id="GMM50444.1"/>
    </source>
</evidence>
<dbReference type="Gene3D" id="2.170.270.10">
    <property type="entry name" value="SET domain"/>
    <property type="match status" value="1"/>
</dbReference>
<feature type="domain" description="SET" evidence="6">
    <location>
        <begin position="165"/>
        <end position="294"/>
    </location>
</feature>
<dbReference type="SUPFAM" id="SSF57903">
    <property type="entry name" value="FYVE/PHD zinc finger"/>
    <property type="match status" value="1"/>
</dbReference>
<dbReference type="InterPro" id="IPR001214">
    <property type="entry name" value="SET_dom"/>
</dbReference>
<evidence type="ECO:0000256" key="1">
    <source>
        <dbReference type="ARBA" id="ARBA00022723"/>
    </source>
</evidence>
<dbReference type="SMART" id="SM00249">
    <property type="entry name" value="PHD"/>
    <property type="match status" value="1"/>
</dbReference>
<dbReference type="GO" id="GO:0008270">
    <property type="term" value="F:zinc ion binding"/>
    <property type="evidence" value="ECO:0007669"/>
    <property type="project" value="UniProtKB-KW"/>
</dbReference>
<feature type="region of interest" description="Disordered" evidence="5">
    <location>
        <begin position="83"/>
        <end position="110"/>
    </location>
</feature>
<dbReference type="PROSITE" id="PS01359">
    <property type="entry name" value="ZF_PHD_1"/>
    <property type="match status" value="1"/>
</dbReference>
<organism evidence="7 8">
    <name type="scientific">Starmerella bacillaris</name>
    <name type="common">Yeast</name>
    <name type="synonym">Candida zemplinina</name>
    <dbReference type="NCBI Taxonomy" id="1247836"/>
    <lineage>
        <taxon>Eukaryota</taxon>
        <taxon>Fungi</taxon>
        <taxon>Dikarya</taxon>
        <taxon>Ascomycota</taxon>
        <taxon>Saccharomycotina</taxon>
        <taxon>Dipodascomycetes</taxon>
        <taxon>Dipodascales</taxon>
        <taxon>Trichomonascaceae</taxon>
        <taxon>Starmerella</taxon>
    </lineage>
</organism>
<name>A0AAV5RG29_STABA</name>
<dbReference type="PANTHER" id="PTHR46462">
    <property type="entry name" value="UPSET, ISOFORM A"/>
    <property type="match status" value="1"/>
</dbReference>
<dbReference type="SMART" id="SM00317">
    <property type="entry name" value="SET"/>
    <property type="match status" value="1"/>
</dbReference>
<comment type="caution">
    <text evidence="7">The sequence shown here is derived from an EMBL/GenBank/DDBJ whole genome shotgun (WGS) entry which is preliminary data.</text>
</comment>
<evidence type="ECO:0000313" key="8">
    <source>
        <dbReference type="Proteomes" id="UP001362899"/>
    </source>
</evidence>
<evidence type="ECO:0000259" key="6">
    <source>
        <dbReference type="PROSITE" id="PS50280"/>
    </source>
</evidence>
<evidence type="ECO:0000256" key="2">
    <source>
        <dbReference type="ARBA" id="ARBA00022771"/>
    </source>
</evidence>
<dbReference type="SUPFAM" id="SSF82199">
    <property type="entry name" value="SET domain"/>
    <property type="match status" value="1"/>
</dbReference>
<dbReference type="PROSITE" id="PS50280">
    <property type="entry name" value="SET"/>
    <property type="match status" value="1"/>
</dbReference>
<dbReference type="InterPro" id="IPR001965">
    <property type="entry name" value="Znf_PHD"/>
</dbReference>
<dbReference type="Gene3D" id="3.30.40.10">
    <property type="entry name" value="Zinc/RING finger domain, C3HC4 (zinc finger)"/>
    <property type="match status" value="1"/>
</dbReference>
<dbReference type="InterPro" id="IPR046341">
    <property type="entry name" value="SET_dom_sf"/>
</dbReference>
<proteinExistence type="predicted"/>
<dbReference type="GO" id="GO:0006325">
    <property type="term" value="P:chromatin organization"/>
    <property type="evidence" value="ECO:0007669"/>
    <property type="project" value="UniProtKB-KW"/>
</dbReference>
<dbReference type="InterPro" id="IPR011011">
    <property type="entry name" value="Znf_FYVE_PHD"/>
</dbReference>
<dbReference type="EMBL" id="BTGC01000003">
    <property type="protein sequence ID" value="GMM50444.1"/>
    <property type="molecule type" value="Genomic_DNA"/>
</dbReference>